<dbReference type="EMBL" id="AP011852">
    <property type="protein sequence ID" value="BAJ48009.1"/>
    <property type="molecule type" value="Genomic_DNA"/>
</dbReference>
<proteinExistence type="predicted"/>
<dbReference type="BioCyc" id="CCAL311458:G131R-964-MONOMER"/>
<organism evidence="2 5">
    <name type="scientific">Caldiarchaeum subterraneum</name>
    <dbReference type="NCBI Taxonomy" id="311458"/>
    <lineage>
        <taxon>Archaea</taxon>
        <taxon>Nitrososphaerota</taxon>
        <taxon>Candidatus Caldarchaeales</taxon>
        <taxon>Candidatus Caldarchaeaceae</taxon>
        <taxon>Candidatus Caldarchaeum</taxon>
    </lineage>
</organism>
<evidence type="ECO:0000313" key="5">
    <source>
        <dbReference type="Proteomes" id="UP000008120"/>
    </source>
</evidence>
<dbReference type="STRING" id="311458.CSUB_C0956"/>
<evidence type="ECO:0000313" key="2">
    <source>
        <dbReference type="EMBL" id="BAJ47975.1"/>
    </source>
</evidence>
<dbReference type="Proteomes" id="UP000008120">
    <property type="component" value="Chromosome"/>
</dbReference>
<gene>
    <name evidence="4" type="ORF">CSUB_C0956</name>
    <name evidence="2" type="ORF">HGMM_F17C01C03</name>
    <name evidence="3" type="ORF">HGMM_F28E01C10</name>
</gene>
<dbReference type="KEGG" id="csu:CSUB_C0956"/>
<keyword evidence="1" id="KW-0472">Membrane</keyword>
<accession>E6N6Q6</accession>
<feature type="transmembrane region" description="Helical" evidence="1">
    <location>
        <begin position="42"/>
        <end position="63"/>
    </location>
</feature>
<keyword evidence="1" id="KW-1133">Transmembrane helix</keyword>
<dbReference type="EMBL" id="AP011851">
    <property type="protein sequence ID" value="BAJ47975.1"/>
    <property type="molecule type" value="Genomic_DNA"/>
</dbReference>
<evidence type="ECO:0000256" key="1">
    <source>
        <dbReference type="SAM" id="Phobius"/>
    </source>
</evidence>
<sequence>MGFKAGIVLSTFGLLISFLVLAAVQEAARLLASPPTGDILSGLGAGIAVFIAAVSALISAIFYGAAYLTTRGLRAAVVGGLMILGGLLLVVSPLILAPQIIKRLVGPAEEILSLMGLIMFPLVLGLLTIAGGIRRMKGPKF</sequence>
<reference evidence="2 5" key="1">
    <citation type="journal article" date="2005" name="Environ. Microbiol.">
        <title>Genetic and functional properties of uncultivated thermophilic crenarchaeotes from a subsurface gold mine as revealed by analysis of genome fragments.</title>
        <authorList>
            <person name="Nunoura T."/>
            <person name="Hirayama H."/>
            <person name="Takami H."/>
            <person name="Oida H."/>
            <person name="Nishi S."/>
            <person name="Shimamura S."/>
            <person name="Suzuki Y."/>
            <person name="Inagaki F."/>
            <person name="Takai K."/>
            <person name="Nealson K.H."/>
            <person name="Horikoshi K."/>
        </authorList>
    </citation>
    <scope>NUCLEOTIDE SEQUENCE [LARGE SCALE GENOMIC DNA]</scope>
</reference>
<protein>
    <submittedName>
        <fullName evidence="2">Uncharacterized protein</fullName>
    </submittedName>
</protein>
<dbReference type="AlphaFoldDB" id="E6N6Q6"/>
<reference evidence="2 5" key="2">
    <citation type="journal article" date="2011" name="Nucleic Acids Res.">
        <title>Insights into the evolution of Archaea and eukaryotic protein modifier systems revealed by the genome of a novel archaeal group.</title>
        <authorList>
            <person name="Nunoura T."/>
            <person name="Takaki Y."/>
            <person name="Kakuta J."/>
            <person name="Nishi S."/>
            <person name="Sugahara J."/>
            <person name="Kazama H."/>
            <person name="Chee G."/>
            <person name="Hattori M."/>
            <person name="Kanai A."/>
            <person name="Atomi H."/>
            <person name="Takai K."/>
            <person name="Takami H."/>
        </authorList>
    </citation>
    <scope>NUCLEOTIDE SEQUENCE [LARGE SCALE GENOMIC DNA]</scope>
</reference>
<keyword evidence="1" id="KW-0812">Transmembrane</keyword>
<name>E6N6Q6_CALS0</name>
<feature type="transmembrane region" description="Helical" evidence="1">
    <location>
        <begin position="111"/>
        <end position="133"/>
    </location>
</feature>
<feature type="transmembrane region" description="Helical" evidence="1">
    <location>
        <begin position="75"/>
        <end position="96"/>
    </location>
</feature>
<evidence type="ECO:0000313" key="4">
    <source>
        <dbReference type="EMBL" id="BAJ50809.1"/>
    </source>
</evidence>
<evidence type="ECO:0000313" key="3">
    <source>
        <dbReference type="EMBL" id="BAJ48009.1"/>
    </source>
</evidence>
<dbReference type="EMBL" id="BA000048">
    <property type="protein sequence ID" value="BAJ50809.1"/>
    <property type="molecule type" value="Genomic_DNA"/>
</dbReference>